<reference evidence="2 3" key="1">
    <citation type="submission" date="2015-09" db="EMBL/GenBank/DDBJ databases">
        <authorList>
            <consortium name="Pathogen Informatics"/>
        </authorList>
    </citation>
    <scope>NUCLEOTIDE SEQUENCE [LARGE SCALE GENOMIC DNA]</scope>
    <source>
        <strain evidence="2 3">2789STDY5834939</strain>
    </source>
</reference>
<organism evidence="2 3">
    <name type="scientific">Anaerotruncus colihominis</name>
    <dbReference type="NCBI Taxonomy" id="169435"/>
    <lineage>
        <taxon>Bacteria</taxon>
        <taxon>Bacillati</taxon>
        <taxon>Bacillota</taxon>
        <taxon>Clostridia</taxon>
        <taxon>Eubacteriales</taxon>
        <taxon>Oscillospiraceae</taxon>
        <taxon>Anaerotruncus</taxon>
    </lineage>
</organism>
<accession>A0A174U0G4</accession>
<dbReference type="InterPro" id="IPR004919">
    <property type="entry name" value="GmrSD_N"/>
</dbReference>
<dbReference type="EMBL" id="CZBE01000028">
    <property type="protein sequence ID" value="CUQ13265.1"/>
    <property type="molecule type" value="Genomic_DNA"/>
</dbReference>
<dbReference type="PANTHER" id="PTHR39639:SF1">
    <property type="entry name" value="DUF262 DOMAIN-CONTAINING PROTEIN"/>
    <property type="match status" value="1"/>
</dbReference>
<evidence type="ECO:0000259" key="1">
    <source>
        <dbReference type="Pfam" id="PF03235"/>
    </source>
</evidence>
<evidence type="ECO:0000313" key="3">
    <source>
        <dbReference type="Proteomes" id="UP000095765"/>
    </source>
</evidence>
<gene>
    <name evidence="2" type="ORF">ERS852551_03245</name>
</gene>
<evidence type="ECO:0000313" key="2">
    <source>
        <dbReference type="EMBL" id="CUQ13265.1"/>
    </source>
</evidence>
<dbReference type="OrthoDB" id="9770340at2"/>
<dbReference type="AlphaFoldDB" id="A0A174U0G4"/>
<dbReference type="PANTHER" id="PTHR39639">
    <property type="entry name" value="CHROMOSOME 16, WHOLE GENOME SHOTGUN SEQUENCE"/>
    <property type="match status" value="1"/>
</dbReference>
<protein>
    <submittedName>
        <fullName evidence="2">Uncharacterized conserved protein</fullName>
    </submittedName>
</protein>
<dbReference type="RefSeq" id="WP_055245941.1">
    <property type="nucleotide sequence ID" value="NZ_CZBE01000028.1"/>
</dbReference>
<proteinExistence type="predicted"/>
<dbReference type="Proteomes" id="UP000095765">
    <property type="component" value="Unassembled WGS sequence"/>
</dbReference>
<dbReference type="Pfam" id="PF03235">
    <property type="entry name" value="GmrSD_N"/>
    <property type="match status" value="1"/>
</dbReference>
<feature type="domain" description="GmrSD restriction endonucleases N-terminal" evidence="1">
    <location>
        <begin position="22"/>
        <end position="166"/>
    </location>
</feature>
<name>A0A174U0G4_9FIRM</name>
<sequence>MFIQEELSIKAMTISQIYSLYCSDKLIVNRRYQRKLCWTIEEKRNFLDTIERGFPVPMFLLATNENGQYEIIDGMQRLDAICSFISQRYQLKSGFFNLESMPDTIEMKRNKVLTQKNPCIDATVCKDIANYPLPVSVFPAATRDDIEEVFKRINSTGKHLALQELRQVGVDTPFSNIVRELSAEIRGDISDDVLLLKNMSNISISNYRLPYSIFVDSIFWVKSGVINHAEIRQSRDEEAIAYVVANMILPKESQISLNSQSLNKLYGYSPNPLNQEIPLEMTQINNAIDRVGEENVKKQFRIVMSCIQDMLEVSGKTLRQILNAPKTISDLIIPFEIIFLAVYQLVIRDKKTVVDYNLFAKKLDGNCSHIVRSDPKRQGETIDAIAGLIQTAFTKGKIEDPALDNWSLELVNILNKSRSEQVLYDYKIGLVPFKGNKLDSNMVEKVLKTLTAINNAGPGRAGYVIVGVADTEEDANKYQQEYGIKYTMVNELPLCGIEHDAIAIAQDIDRYTHTVKEYIKQCTSIPEAYKMHILTQMKTPIAYGKHTFVFKTNYTEPVPYNNEYYLREFSDVTKLTPAQIPTLFTNYYGKN</sequence>